<keyword evidence="3" id="KW-1185">Reference proteome</keyword>
<evidence type="ECO:0000256" key="1">
    <source>
        <dbReference type="SAM" id="SignalP"/>
    </source>
</evidence>
<dbReference type="Pfam" id="PF05935">
    <property type="entry name" value="Arylsulfotrans"/>
    <property type="match status" value="1"/>
</dbReference>
<dbReference type="InterPro" id="IPR011047">
    <property type="entry name" value="Quinoprotein_ADH-like_sf"/>
</dbReference>
<feature type="signal peptide" evidence="1">
    <location>
        <begin position="1"/>
        <end position="30"/>
    </location>
</feature>
<keyword evidence="1" id="KW-0732">Signal</keyword>
<dbReference type="GO" id="GO:0004062">
    <property type="term" value="F:aryl sulfotransferase activity"/>
    <property type="evidence" value="ECO:0007669"/>
    <property type="project" value="InterPro"/>
</dbReference>
<gene>
    <name evidence="2" type="primary">assT_2</name>
    <name evidence="2" type="ORF">Mal48_20440</name>
</gene>
<dbReference type="KEGG" id="tpol:Mal48_20440"/>
<organism evidence="2 3">
    <name type="scientific">Thalassoglobus polymorphus</name>
    <dbReference type="NCBI Taxonomy" id="2527994"/>
    <lineage>
        <taxon>Bacteria</taxon>
        <taxon>Pseudomonadati</taxon>
        <taxon>Planctomycetota</taxon>
        <taxon>Planctomycetia</taxon>
        <taxon>Planctomycetales</taxon>
        <taxon>Planctomycetaceae</taxon>
        <taxon>Thalassoglobus</taxon>
    </lineage>
</organism>
<dbReference type="EMBL" id="CP036267">
    <property type="protein sequence ID" value="QDT32797.1"/>
    <property type="molecule type" value="Genomic_DNA"/>
</dbReference>
<feature type="chain" id="PRO_5021696550" evidence="1">
    <location>
        <begin position="31"/>
        <end position="574"/>
    </location>
</feature>
<evidence type="ECO:0000313" key="3">
    <source>
        <dbReference type="Proteomes" id="UP000315724"/>
    </source>
</evidence>
<sequence length="574" mass="66103" precursor="true">MLRFYLIRFFLQPLSLLTLCGVVLSTSLHAREGEADTNDSSLFSAIPVVSPNPQWRAPLVAYVDVTATKPVIASLEITDGKSSWTIEGPKKSTRQMRLIAHSLRPDRKHEIKVRLTDPETGHFEISKPLTYQTIPLPRNFPPIKVTHLQPEKMEPGVLLFPINLWRDDTSVMDYGYLIALNQQGEIVWFMRTGHRTADVRLLKNGNILFQHGNYRYAFEIDLVGNLVRQWHTARLTDAPNPKSIAVDIDTMHHEIAQHPNGNLFTLSTDLVKFDKFPTSVTDPEAEWKPAHVVCDQLIEFVPSTGEVVRRVELKDYLDQTRFSFLSRGGFWKPKYNHLINGYSRDWCHANGLLLIPEEDAVIISFRHLDCLVKFDLKREEIIWILGTPDGWGEEWQKYLLKPVGDDFAWPYHQHGPQLTPDGNIRLYDNGNYRTRPFNTPLKGSENHSRVVEFKIDEKAKTVQQLWEYDGSPNEMFFCPFYCEADLMPETGNYLITDGGHVELDDGTPFNEVPGKHQWARIFEITGDESHEKVFEVKCESPLTSPFGWSIYRSMKLKSLSDINVEEQMIRKQQP</sequence>
<evidence type="ECO:0000313" key="2">
    <source>
        <dbReference type="EMBL" id="QDT32797.1"/>
    </source>
</evidence>
<dbReference type="PANTHER" id="PTHR35340">
    <property type="entry name" value="PQQ ENZYME REPEAT PROTEIN-RELATED"/>
    <property type="match status" value="1"/>
</dbReference>
<dbReference type="InterPro" id="IPR010262">
    <property type="entry name" value="Arylsulfotransferase_bact"/>
</dbReference>
<dbReference type="GO" id="GO:0047686">
    <property type="term" value="F:arylsulfate sulfotransferase activity"/>
    <property type="evidence" value="ECO:0007669"/>
    <property type="project" value="UniProtKB-EC"/>
</dbReference>
<name>A0A517QML7_9PLAN</name>
<dbReference type="InterPro" id="IPR053143">
    <property type="entry name" value="Arylsulfate_ST"/>
</dbReference>
<proteinExistence type="predicted"/>
<dbReference type="PANTHER" id="PTHR35340:SF10">
    <property type="entry name" value="CYTOPLASMIC PROTEIN"/>
    <property type="match status" value="1"/>
</dbReference>
<dbReference type="Proteomes" id="UP000315724">
    <property type="component" value="Chromosome"/>
</dbReference>
<dbReference type="EC" id="2.8.2.22" evidence="2"/>
<protein>
    <submittedName>
        <fullName evidence="2">Arylsulfate sulfotransferase AssT</fullName>
        <ecNumber evidence="2">2.8.2.22</ecNumber>
    </submittedName>
</protein>
<dbReference type="RefSeq" id="WP_145198330.1">
    <property type="nucleotide sequence ID" value="NZ_CP036267.1"/>
</dbReference>
<keyword evidence="2" id="KW-0808">Transferase</keyword>
<reference evidence="2 3" key="1">
    <citation type="submission" date="2019-02" db="EMBL/GenBank/DDBJ databases">
        <title>Deep-cultivation of Planctomycetes and their phenomic and genomic characterization uncovers novel biology.</title>
        <authorList>
            <person name="Wiegand S."/>
            <person name="Jogler M."/>
            <person name="Boedeker C."/>
            <person name="Pinto D."/>
            <person name="Vollmers J."/>
            <person name="Rivas-Marin E."/>
            <person name="Kohn T."/>
            <person name="Peeters S.H."/>
            <person name="Heuer A."/>
            <person name="Rast P."/>
            <person name="Oberbeckmann S."/>
            <person name="Bunk B."/>
            <person name="Jeske O."/>
            <person name="Meyerdierks A."/>
            <person name="Storesund J.E."/>
            <person name="Kallscheuer N."/>
            <person name="Luecker S."/>
            <person name="Lage O.M."/>
            <person name="Pohl T."/>
            <person name="Merkel B.J."/>
            <person name="Hornburger P."/>
            <person name="Mueller R.-W."/>
            <person name="Bruemmer F."/>
            <person name="Labrenz M."/>
            <person name="Spormann A.M."/>
            <person name="Op den Camp H."/>
            <person name="Overmann J."/>
            <person name="Amann R."/>
            <person name="Jetten M.S.M."/>
            <person name="Mascher T."/>
            <person name="Medema M.H."/>
            <person name="Devos D.P."/>
            <person name="Kaster A.-K."/>
            <person name="Ovreas L."/>
            <person name="Rohde M."/>
            <person name="Galperin M.Y."/>
            <person name="Jogler C."/>
        </authorList>
    </citation>
    <scope>NUCLEOTIDE SEQUENCE [LARGE SCALE GENOMIC DNA]</scope>
    <source>
        <strain evidence="2 3">Mal48</strain>
    </source>
</reference>
<accession>A0A517QML7</accession>
<dbReference type="AlphaFoldDB" id="A0A517QML7"/>
<dbReference type="SUPFAM" id="SSF50998">
    <property type="entry name" value="Quinoprotein alcohol dehydrogenase-like"/>
    <property type="match status" value="1"/>
</dbReference>
<dbReference type="OrthoDB" id="264813at2"/>